<organism evidence="2 3">
    <name type="scientific">Reticulomyxa filosa</name>
    <dbReference type="NCBI Taxonomy" id="46433"/>
    <lineage>
        <taxon>Eukaryota</taxon>
        <taxon>Sar</taxon>
        <taxon>Rhizaria</taxon>
        <taxon>Retaria</taxon>
        <taxon>Foraminifera</taxon>
        <taxon>Monothalamids</taxon>
        <taxon>Reticulomyxidae</taxon>
        <taxon>Reticulomyxa</taxon>
    </lineage>
</organism>
<dbReference type="EMBL" id="ASPP01020170">
    <property type="protein sequence ID" value="ETO14190.1"/>
    <property type="molecule type" value="Genomic_DNA"/>
</dbReference>
<keyword evidence="3" id="KW-1185">Reference proteome</keyword>
<protein>
    <recommendedName>
        <fullName evidence="1">SANT and BTB domain-containing protein</fullName>
    </recommendedName>
</protein>
<evidence type="ECO:0000259" key="1">
    <source>
        <dbReference type="Pfam" id="PF11822"/>
    </source>
</evidence>
<dbReference type="PANTHER" id="PTHR20946">
    <property type="entry name" value="SANT AND BTB DOMAIN REGULATOR OF CLASS SWITCH RECOMBINATION"/>
    <property type="match status" value="1"/>
</dbReference>
<dbReference type="PANTHER" id="PTHR20946:SF0">
    <property type="entry name" value="SANT AND BTB DOMAIN REGULATOR OF CLASS SWITCH RECOMBINATION"/>
    <property type="match status" value="1"/>
</dbReference>
<dbReference type="SUPFAM" id="SSF54695">
    <property type="entry name" value="POZ domain"/>
    <property type="match status" value="1"/>
</dbReference>
<dbReference type="Pfam" id="PF11822">
    <property type="entry name" value="BTB_SANBR"/>
    <property type="match status" value="1"/>
</dbReference>
<dbReference type="Proteomes" id="UP000023152">
    <property type="component" value="Unassembled WGS sequence"/>
</dbReference>
<dbReference type="InterPro" id="IPR021777">
    <property type="entry name" value="SANBR_BTB"/>
</dbReference>
<dbReference type="AlphaFoldDB" id="X6MM76"/>
<evidence type="ECO:0000313" key="3">
    <source>
        <dbReference type="Proteomes" id="UP000023152"/>
    </source>
</evidence>
<dbReference type="OrthoDB" id="550012at2759"/>
<proteinExistence type="predicted"/>
<accession>X6MM76</accession>
<feature type="domain" description="SANT and BTB" evidence="1">
    <location>
        <begin position="18"/>
        <end position="124"/>
    </location>
</feature>
<evidence type="ECO:0000313" key="2">
    <source>
        <dbReference type="EMBL" id="ETO14190.1"/>
    </source>
</evidence>
<reference evidence="2 3" key="1">
    <citation type="journal article" date="2013" name="Curr. Biol.">
        <title>The Genome of the Foraminiferan Reticulomyxa filosa.</title>
        <authorList>
            <person name="Glockner G."/>
            <person name="Hulsmann N."/>
            <person name="Schleicher M."/>
            <person name="Noegel A.A."/>
            <person name="Eichinger L."/>
            <person name="Gallinger C."/>
            <person name="Pawlowski J."/>
            <person name="Sierra R."/>
            <person name="Euteneuer U."/>
            <person name="Pillet L."/>
            <person name="Moustafa A."/>
            <person name="Platzer M."/>
            <person name="Groth M."/>
            <person name="Szafranski K."/>
            <person name="Schliwa M."/>
        </authorList>
    </citation>
    <scope>NUCLEOTIDE SEQUENCE [LARGE SCALE GENOMIC DNA]</scope>
</reference>
<name>X6MM76_RETFI</name>
<dbReference type="InterPro" id="IPR011333">
    <property type="entry name" value="SKP1/BTB/POZ_sf"/>
</dbReference>
<dbReference type="Gene3D" id="3.30.710.10">
    <property type="entry name" value="Potassium Channel Kv1.1, Chain A"/>
    <property type="match status" value="1"/>
</dbReference>
<gene>
    <name evidence="2" type="ORF">RFI_23177</name>
</gene>
<sequence length="309" mass="36745">MNSADLDTKQTTTSELIKICVRDENRDVEKHFFCEKRQLVSKMRYFEQYLPTDEAPNESSGKSKNEHKKKREGMDMHVYCDIVVFEWLMEYINNHQPKLQIDNIISILVSADFLQIQQLLQECIDYFCKHINDVLLLPIDLSCLHEKLLHEISRHITLHQFLHLKDDKNKLTANIACYKLQDLLHSYTKTSMHAATDTTENVEEDNELYYCVYCKELYTMEQYKKIECHQSPTYVAFHGQVTAKHCAHKKWDINKYLLCLRLHSHSWKEIFWHLWSLTRPPLFCTQCQSYFVLPHFNHCATHSKLPTLD</sequence>
<dbReference type="InterPro" id="IPR045902">
    <property type="entry name" value="SANBR-like"/>
</dbReference>
<comment type="caution">
    <text evidence="2">The sequence shown here is derived from an EMBL/GenBank/DDBJ whole genome shotgun (WGS) entry which is preliminary data.</text>
</comment>
<dbReference type="OMA" id="CANCELL"/>